<proteinExistence type="predicted"/>
<sequence length="204" mass="23293">MRATTFRQERLALHQKMAEAYHGFLAYTFLQNEGNPDLHRGLAEARNRFLSSYFIESENHAVPGWVPDEVQKRYRGSSRRYLLGDYYSEAALREIGNPVSRNRELRFEHLRPKGEAIRKRGEAEYEKGVPVSVDTIAGLLDENWHIAVITRAENGMLRSQRKMPGNAGDLFAGYRDDTGDMLFPLVSTVEDGPRCGQLLRAGHR</sequence>
<dbReference type="EMBL" id="RQIS01000034">
    <property type="protein sequence ID" value="RQG99812.1"/>
    <property type="molecule type" value="Genomic_DNA"/>
</dbReference>
<evidence type="ECO:0000313" key="1">
    <source>
        <dbReference type="EMBL" id="RQG99812.1"/>
    </source>
</evidence>
<keyword evidence="2" id="KW-1185">Reference proteome</keyword>
<dbReference type="RefSeq" id="WP_124153979.1">
    <property type="nucleotide sequence ID" value="NZ_RQIS01000034.1"/>
</dbReference>
<organism evidence="1 2">
    <name type="scientific">Paraburkholderia dinghuensis</name>
    <dbReference type="NCBI Taxonomy" id="2305225"/>
    <lineage>
        <taxon>Bacteria</taxon>
        <taxon>Pseudomonadati</taxon>
        <taxon>Pseudomonadota</taxon>
        <taxon>Betaproteobacteria</taxon>
        <taxon>Burkholderiales</taxon>
        <taxon>Burkholderiaceae</taxon>
        <taxon>Paraburkholderia</taxon>
    </lineage>
</organism>
<accession>A0A3N6NKL8</accession>
<dbReference type="Proteomes" id="UP000272778">
    <property type="component" value="Unassembled WGS sequence"/>
</dbReference>
<evidence type="ECO:0000313" key="2">
    <source>
        <dbReference type="Proteomes" id="UP000272778"/>
    </source>
</evidence>
<name>A0A3N6NKL8_9BURK</name>
<comment type="caution">
    <text evidence="1">The sequence shown here is derived from an EMBL/GenBank/DDBJ whole genome shotgun (WGS) entry which is preliminary data.</text>
</comment>
<dbReference type="AlphaFoldDB" id="A0A3N6NKL8"/>
<gene>
    <name evidence="1" type="ORF">D1Y85_26155</name>
</gene>
<reference evidence="1 2" key="1">
    <citation type="submission" date="2018-11" db="EMBL/GenBank/DDBJ databases">
        <title>Paraburkholderia sp. DHOA04, isolated from soil.</title>
        <authorList>
            <person name="Gao Z.-H."/>
            <person name="Qiu L.-H."/>
            <person name="Fu J.-C."/>
        </authorList>
    </citation>
    <scope>NUCLEOTIDE SEQUENCE [LARGE SCALE GENOMIC DNA]</scope>
    <source>
        <strain evidence="1 2">DHOA04</strain>
    </source>
</reference>
<protein>
    <submittedName>
        <fullName evidence="1">Uncharacterized protein</fullName>
    </submittedName>
</protein>
<dbReference type="OrthoDB" id="9157049at2"/>